<name>A0AA42AWN7_PAPNU</name>
<evidence type="ECO:0000313" key="2">
    <source>
        <dbReference type="Proteomes" id="UP001177140"/>
    </source>
</evidence>
<dbReference type="AlphaFoldDB" id="A0AA42AWN7"/>
<accession>A0AA42AWN7</accession>
<reference evidence="1" key="1">
    <citation type="submission" date="2022-03" db="EMBL/GenBank/DDBJ databases">
        <title>A functionally conserved STORR gene fusion in Papaver species that diverged 16.8 million years ago.</title>
        <authorList>
            <person name="Catania T."/>
        </authorList>
    </citation>
    <scope>NUCLEOTIDE SEQUENCE</scope>
    <source>
        <strain evidence="1">S-191538</strain>
    </source>
</reference>
<evidence type="ECO:0008006" key="3">
    <source>
        <dbReference type="Google" id="ProtNLM"/>
    </source>
</evidence>
<evidence type="ECO:0000313" key="1">
    <source>
        <dbReference type="EMBL" id="MCL7043228.1"/>
    </source>
</evidence>
<feature type="non-terminal residue" evidence="1">
    <location>
        <position position="1"/>
    </location>
</feature>
<dbReference type="EMBL" id="JAJJMA010244318">
    <property type="protein sequence ID" value="MCL7043228.1"/>
    <property type="molecule type" value="Genomic_DNA"/>
</dbReference>
<feature type="non-terminal residue" evidence="1">
    <location>
        <position position="52"/>
    </location>
</feature>
<protein>
    <recommendedName>
        <fullName evidence="3">GDSL esterase/lipase</fullName>
    </recommendedName>
</protein>
<organism evidence="1 2">
    <name type="scientific">Papaver nudicaule</name>
    <name type="common">Iceland poppy</name>
    <dbReference type="NCBI Taxonomy" id="74823"/>
    <lineage>
        <taxon>Eukaryota</taxon>
        <taxon>Viridiplantae</taxon>
        <taxon>Streptophyta</taxon>
        <taxon>Embryophyta</taxon>
        <taxon>Tracheophyta</taxon>
        <taxon>Spermatophyta</taxon>
        <taxon>Magnoliopsida</taxon>
        <taxon>Ranunculales</taxon>
        <taxon>Papaveraceae</taxon>
        <taxon>Papaveroideae</taxon>
        <taxon>Papaver</taxon>
    </lineage>
</organism>
<sequence length="52" mass="5884">KANLPKPEDFSKALYTFDIGQNDISFGLEHTSERETRASIPNILNKFSQSVQ</sequence>
<proteinExistence type="predicted"/>
<dbReference type="Proteomes" id="UP001177140">
    <property type="component" value="Unassembled WGS sequence"/>
</dbReference>
<gene>
    <name evidence="1" type="ORF">MKW94_023251</name>
</gene>
<comment type="caution">
    <text evidence="1">The sequence shown here is derived from an EMBL/GenBank/DDBJ whole genome shotgun (WGS) entry which is preliminary data.</text>
</comment>
<keyword evidence="2" id="KW-1185">Reference proteome</keyword>